<dbReference type="GeneID" id="108732331"/>
<evidence type="ECO:0000256" key="7">
    <source>
        <dbReference type="PROSITE-ProRule" id="PRU00023"/>
    </source>
</evidence>
<evidence type="ECO:0000256" key="3">
    <source>
        <dbReference type="ARBA" id="ARBA00022806"/>
    </source>
</evidence>
<dbReference type="CDD" id="cd17917">
    <property type="entry name" value="DEXHc_RHA-like"/>
    <property type="match status" value="1"/>
</dbReference>
<dbReference type="Pfam" id="PF07717">
    <property type="entry name" value="OB_NTP_bind"/>
    <property type="match status" value="1"/>
</dbReference>
<dbReference type="CDD" id="cd21134">
    <property type="entry name" value="YTH"/>
    <property type="match status" value="1"/>
</dbReference>
<dbReference type="InterPro" id="IPR001374">
    <property type="entry name" value="R3H_dom"/>
</dbReference>
<dbReference type="SMART" id="SM00248">
    <property type="entry name" value="ANK"/>
    <property type="match status" value="2"/>
</dbReference>
<organism evidence="13 14">
    <name type="scientific">Agrilus planipennis</name>
    <name type="common">Emerald ash borer</name>
    <name type="synonym">Agrilus marcopoli</name>
    <dbReference type="NCBI Taxonomy" id="224129"/>
    <lineage>
        <taxon>Eukaryota</taxon>
        <taxon>Metazoa</taxon>
        <taxon>Ecdysozoa</taxon>
        <taxon>Arthropoda</taxon>
        <taxon>Hexapoda</taxon>
        <taxon>Insecta</taxon>
        <taxon>Pterygota</taxon>
        <taxon>Neoptera</taxon>
        <taxon>Endopterygota</taxon>
        <taxon>Coleoptera</taxon>
        <taxon>Polyphaga</taxon>
        <taxon>Elateriformia</taxon>
        <taxon>Buprestoidea</taxon>
        <taxon>Buprestidae</taxon>
        <taxon>Agrilinae</taxon>
        <taxon>Agrilus</taxon>
    </lineage>
</organism>
<dbReference type="Pfam" id="PF04408">
    <property type="entry name" value="WHD_HA2"/>
    <property type="match status" value="1"/>
</dbReference>
<dbReference type="GO" id="GO:0003723">
    <property type="term" value="F:RNA binding"/>
    <property type="evidence" value="ECO:0007669"/>
    <property type="project" value="UniProtKB-KW"/>
</dbReference>
<gene>
    <name evidence="14" type="primary">LOC108732331</name>
</gene>
<evidence type="ECO:0000256" key="1">
    <source>
        <dbReference type="ARBA" id="ARBA00022741"/>
    </source>
</evidence>
<dbReference type="PROSITE" id="PS51061">
    <property type="entry name" value="R3H"/>
    <property type="match status" value="1"/>
</dbReference>
<dbReference type="InterPro" id="IPR001650">
    <property type="entry name" value="Helicase_C-like"/>
</dbReference>
<dbReference type="Proteomes" id="UP000192223">
    <property type="component" value="Unplaced"/>
</dbReference>
<dbReference type="STRING" id="224129.A0A1W4WDP5"/>
<dbReference type="InterPro" id="IPR036770">
    <property type="entry name" value="Ankyrin_rpt-contain_sf"/>
</dbReference>
<dbReference type="InParanoid" id="A0A1W4WDP5"/>
<feature type="repeat" description="ANK" evidence="7">
    <location>
        <begin position="423"/>
        <end position="455"/>
    </location>
</feature>
<dbReference type="SMART" id="SM00393">
    <property type="entry name" value="R3H"/>
    <property type="match status" value="1"/>
</dbReference>
<dbReference type="SMART" id="SM00490">
    <property type="entry name" value="HELICc"/>
    <property type="match status" value="1"/>
</dbReference>
<dbReference type="Pfam" id="PF04146">
    <property type="entry name" value="YTH"/>
    <property type="match status" value="1"/>
</dbReference>
<dbReference type="Pfam" id="PF21010">
    <property type="entry name" value="HA2_C"/>
    <property type="match status" value="1"/>
</dbReference>
<dbReference type="InterPro" id="IPR048333">
    <property type="entry name" value="HA2_WH"/>
</dbReference>
<dbReference type="FunCoup" id="A0A1W4WDP5">
    <property type="interactions" value="52"/>
</dbReference>
<dbReference type="SMART" id="SM00847">
    <property type="entry name" value="HA2"/>
    <property type="match status" value="1"/>
</dbReference>
<dbReference type="Pfam" id="PF00271">
    <property type="entry name" value="Helicase_C"/>
    <property type="match status" value="1"/>
</dbReference>
<dbReference type="PROSITE" id="PS51194">
    <property type="entry name" value="HELICASE_CTER"/>
    <property type="match status" value="1"/>
</dbReference>
<dbReference type="PANTHER" id="PTHR18934">
    <property type="entry name" value="ATP-DEPENDENT RNA HELICASE"/>
    <property type="match status" value="1"/>
</dbReference>
<dbReference type="FunFam" id="1.20.120.1080:FF:000002">
    <property type="entry name" value="Putative ATP-dependent RNA helicase DHX36"/>
    <property type="match status" value="1"/>
</dbReference>
<keyword evidence="1" id="KW-0547">Nucleotide-binding</keyword>
<dbReference type="InterPro" id="IPR036867">
    <property type="entry name" value="R3H_dom_sf"/>
</dbReference>
<dbReference type="GO" id="GO:0016787">
    <property type="term" value="F:hydrolase activity"/>
    <property type="evidence" value="ECO:0007669"/>
    <property type="project" value="UniProtKB-KW"/>
</dbReference>
<dbReference type="InterPro" id="IPR002110">
    <property type="entry name" value="Ankyrin_rpt"/>
</dbReference>
<dbReference type="SMART" id="SM00487">
    <property type="entry name" value="DEXDc"/>
    <property type="match status" value="1"/>
</dbReference>
<proteinExistence type="inferred from homology"/>
<dbReference type="SUPFAM" id="SSF48403">
    <property type="entry name" value="Ankyrin repeat"/>
    <property type="match status" value="1"/>
</dbReference>
<dbReference type="GO" id="GO:0004386">
    <property type="term" value="F:helicase activity"/>
    <property type="evidence" value="ECO:0007669"/>
    <property type="project" value="UniProtKB-KW"/>
</dbReference>
<dbReference type="Pfam" id="PF12796">
    <property type="entry name" value="Ank_2"/>
    <property type="match status" value="1"/>
</dbReference>
<dbReference type="GO" id="GO:0005524">
    <property type="term" value="F:ATP binding"/>
    <property type="evidence" value="ECO:0007669"/>
    <property type="project" value="UniProtKB-KW"/>
</dbReference>
<dbReference type="InterPro" id="IPR011709">
    <property type="entry name" value="DEAD-box_helicase_OB_fold"/>
</dbReference>
<dbReference type="PANTHER" id="PTHR18934:SF213">
    <property type="entry name" value="3'-5' RNA HELICASE YTHDC2"/>
    <property type="match status" value="1"/>
</dbReference>
<evidence type="ECO:0000256" key="2">
    <source>
        <dbReference type="ARBA" id="ARBA00022801"/>
    </source>
</evidence>
<dbReference type="PROSITE" id="PS50297">
    <property type="entry name" value="ANK_REP_REGION"/>
    <property type="match status" value="1"/>
</dbReference>
<dbReference type="InterPro" id="IPR007275">
    <property type="entry name" value="YTH_domain"/>
</dbReference>
<dbReference type="PROSITE" id="PS50088">
    <property type="entry name" value="ANK_REPEAT"/>
    <property type="match status" value="1"/>
</dbReference>
<keyword evidence="4" id="KW-0067">ATP-binding</keyword>
<dbReference type="KEGG" id="apln:108732331"/>
<accession>A0A1W4WDP5</accession>
<feature type="region of interest" description="Disordered" evidence="8">
    <location>
        <begin position="1138"/>
        <end position="1177"/>
    </location>
</feature>
<evidence type="ECO:0000256" key="6">
    <source>
        <dbReference type="ARBA" id="ARBA00060772"/>
    </source>
</evidence>
<evidence type="ECO:0000256" key="5">
    <source>
        <dbReference type="ARBA" id="ARBA00022884"/>
    </source>
</evidence>
<name>A0A1W4WDP5_AGRPL</name>
<dbReference type="InterPro" id="IPR027417">
    <property type="entry name" value="P-loop_NTPase"/>
</dbReference>
<dbReference type="Gene3D" id="3.10.590.10">
    <property type="entry name" value="ph1033 like domains"/>
    <property type="match status" value="1"/>
</dbReference>
<keyword evidence="13" id="KW-1185">Reference proteome</keyword>
<dbReference type="FunFam" id="3.40.50.300:FF:000526">
    <property type="entry name" value="DExH-box ATP-dependent RNA helicase DExH3"/>
    <property type="match status" value="1"/>
</dbReference>
<dbReference type="InterPro" id="IPR014001">
    <property type="entry name" value="Helicase_ATP-bd"/>
</dbReference>
<feature type="domain" description="R3H" evidence="10">
    <location>
        <begin position="17"/>
        <end position="81"/>
    </location>
</feature>
<dbReference type="RefSeq" id="XP_018318572.1">
    <property type="nucleotide sequence ID" value="XM_018463070.1"/>
</dbReference>
<dbReference type="OrthoDB" id="6103986at2759"/>
<feature type="domain" description="Helicase C-terminal" evidence="12">
    <location>
        <begin position="513"/>
        <end position="685"/>
    </location>
</feature>
<keyword evidence="2" id="KW-0378">Hydrolase</keyword>
<feature type="domain" description="Helicase ATP-binding" evidence="11">
    <location>
        <begin position="167"/>
        <end position="333"/>
    </location>
</feature>
<protein>
    <submittedName>
        <fullName evidence="14">ATP-dependent RNA helicase DHX36-like</fullName>
    </submittedName>
</protein>
<evidence type="ECO:0000313" key="14">
    <source>
        <dbReference type="RefSeq" id="XP_018318572.1"/>
    </source>
</evidence>
<dbReference type="SUPFAM" id="SSF82708">
    <property type="entry name" value="R3H domain"/>
    <property type="match status" value="1"/>
</dbReference>
<evidence type="ECO:0000256" key="4">
    <source>
        <dbReference type="ARBA" id="ARBA00022840"/>
    </source>
</evidence>
<evidence type="ECO:0000256" key="8">
    <source>
        <dbReference type="SAM" id="MobiDB-lite"/>
    </source>
</evidence>
<dbReference type="Gene3D" id="3.40.50.300">
    <property type="entry name" value="P-loop containing nucleotide triphosphate hydrolases"/>
    <property type="match status" value="2"/>
</dbReference>
<dbReference type="Pfam" id="PF01424">
    <property type="entry name" value="R3H"/>
    <property type="match status" value="1"/>
</dbReference>
<comment type="similarity">
    <text evidence="6">Belongs to the DExH box helicase family.</text>
</comment>
<evidence type="ECO:0000259" key="12">
    <source>
        <dbReference type="PROSITE" id="PS51194"/>
    </source>
</evidence>
<dbReference type="InterPro" id="IPR011545">
    <property type="entry name" value="DEAD/DEAH_box_helicase_dom"/>
</dbReference>
<dbReference type="Gene3D" id="1.25.40.20">
    <property type="entry name" value="Ankyrin repeat-containing domain"/>
    <property type="match status" value="1"/>
</dbReference>
<dbReference type="PROSITE" id="PS50882">
    <property type="entry name" value="YTH"/>
    <property type="match status" value="1"/>
</dbReference>
<dbReference type="SUPFAM" id="SSF52540">
    <property type="entry name" value="P-loop containing nucleoside triphosphate hydrolases"/>
    <property type="match status" value="2"/>
</dbReference>
<keyword evidence="7" id="KW-0040">ANK repeat</keyword>
<dbReference type="PROSITE" id="PS51192">
    <property type="entry name" value="HELICASE_ATP_BIND_1"/>
    <property type="match status" value="1"/>
</dbReference>
<keyword evidence="3" id="KW-0347">Helicase</keyword>
<dbReference type="Pfam" id="PF00270">
    <property type="entry name" value="DEAD"/>
    <property type="match status" value="1"/>
</dbReference>
<feature type="domain" description="YTH" evidence="9">
    <location>
        <begin position="1207"/>
        <end position="1327"/>
    </location>
</feature>
<dbReference type="InterPro" id="IPR007502">
    <property type="entry name" value="Helicase-assoc_dom"/>
</dbReference>
<evidence type="ECO:0000259" key="11">
    <source>
        <dbReference type="PROSITE" id="PS51192"/>
    </source>
</evidence>
<evidence type="ECO:0000313" key="13">
    <source>
        <dbReference type="Proteomes" id="UP000192223"/>
    </source>
</evidence>
<dbReference type="CDD" id="cd18791">
    <property type="entry name" value="SF2_C_RHA"/>
    <property type="match status" value="1"/>
</dbReference>
<reference evidence="14" key="1">
    <citation type="submission" date="2025-08" db="UniProtKB">
        <authorList>
            <consortium name="RefSeq"/>
        </authorList>
    </citation>
    <scope>IDENTIFICATION</scope>
    <source>
        <tissue evidence="14">Entire body</tissue>
    </source>
</reference>
<sequence>MSKSRNSKAPLEEKIEKSCKDFVEHELKLFMDDPERTFHTFPSGLSKVERAFIHRRCQSIGLSTKSSGKEPNRILTISKNTSTMSAATLLNLSEEADSALNELIYQHGSYASINIANKNNISKQILNDSNFGRLSYGNLVNVPQIQPNNLLNFRKTLPSWNCRDEFLSHLENNQIVIVTSETGSGKTTQFPQFILEDFCSKNKPCRIICCQPRRISAVSVAERVAKERGEKVGQTVGYQIKLESSMGPKTSLIYCTNGVLLRTCMKGYKCLVNVTHVILDEIHERDKFSDFLMICLRECLHEYPNMKLILMSATMNISEFKSYFPTASIMTIPGKMYPVERHYLPEILQKIDYELYAPRTDEFSEDGSDAGACKMSSEYDEVLKNEMIAAIDECIAHGTEDTFAHVMQLILSESAWIDQQNSRGYTPLMAAIMYGQLELVEQLLCMGADISLKSCEGLSAADWAAYYNKWDVLELLSLMNAAKPNTIPNAAYSSELLDACDKIISRDAIDCNLIARIIFFIREKDPSGSVLVFLPGYEDILNCRDAITQHNSFNDNDFEIYILHSSMQIGNQAQVFNVIQGKQKLILSTNIAETSITIDDVVYVIDSGKMKEKTYDAISGISSLQTFWISKSNADQRRGRAGRTRPGECYCLYSKETYDSFLPYRTPEIVRVPLHELCLLTKLLCLQDMSIAEFLDKAMDRPSKRSVESAIASLISLGALDEDENLTALGSHMLQLSVEPHLGKMLIYSIVLKCLDPMLTIVASLTYKDPFILPINSEKKTLCNQRRHEFSGQSFSDHMILLKVFQEWQHARSNNKERLFCRQNFVSAASMEIIAGNRAQLLKQLRAAGFVPTRPSDAIQLLNVHAESWPMIKAAMSAGLYPNVAYVHENSLRTKTEKKVFIHNISCLKRLNLAGDKEADGLWILYEELIKMRLQSSIKFGTVVTPIMIALMCGQETKSFIENEHDPTTTFTIDDWITFEIPNTNLLKLRKMLDTIVLKKVLNPHTVPTSQENGILKGLLEILHVEDAKYGLKQPEGIGIPPKPISFDSVRAFRAGSQRVGNNDRAYVRGKGAIPKTRIRPQQEPMGRSDPAPTWRDFPASPYLPLKAMLRNEYSENNHAELFRKALMEMERKETENWRSNSSQDNCGTNFQHQEPSSSHQNNWRTRNQQDMPTPSTSCEYFNNNYRGVPRSPKKTEQFDNCITGDVQFFVVKPKTMKSIQISQAQGTWLFSPHMERKLINLPNKDANVVLFFSVQRSRAFQGVAQLKTLGRILYNTSHRVKWLSTYNVPYECTSNFINVINEKPVNACEDGQEIDHSTGYTMYQMFFDFSPQKSRVRAILGCRR</sequence>
<evidence type="ECO:0000259" key="10">
    <source>
        <dbReference type="PROSITE" id="PS51061"/>
    </source>
</evidence>
<keyword evidence="5" id="KW-0694">RNA-binding</keyword>
<evidence type="ECO:0000259" key="9">
    <source>
        <dbReference type="PROSITE" id="PS50882"/>
    </source>
</evidence>
<dbReference type="Gene3D" id="1.20.120.1080">
    <property type="match status" value="1"/>
</dbReference>
<dbReference type="Gene3D" id="3.30.1370.50">
    <property type="entry name" value="R3H-like domain"/>
    <property type="match status" value="1"/>
</dbReference>